<evidence type="ECO:0000313" key="2">
    <source>
        <dbReference type="EMBL" id="MXU84301.1"/>
    </source>
</evidence>
<sequence length="80" mass="9472">MWDIPLALFLCISIVSKHCWLLYWFCTKHKAYEGTILLKRLLPRIRLRLQACPALRLACWRVARRSGSLNHVFIHRTEPA</sequence>
<evidence type="ECO:0000256" key="1">
    <source>
        <dbReference type="SAM" id="Phobius"/>
    </source>
</evidence>
<keyword evidence="1" id="KW-1133">Transmembrane helix</keyword>
<accession>A0A6B0U1S0</accession>
<proteinExistence type="predicted"/>
<dbReference type="EMBL" id="GIFC01002218">
    <property type="protein sequence ID" value="MXU84301.1"/>
    <property type="molecule type" value="Transcribed_RNA"/>
</dbReference>
<keyword evidence="1" id="KW-0812">Transmembrane</keyword>
<name>A0A6B0U1S0_IXORI</name>
<reference evidence="2" key="1">
    <citation type="submission" date="2019-12" db="EMBL/GenBank/DDBJ databases">
        <title>An insight into the sialome of adult female Ixodes ricinus ticks feeding for 6 days.</title>
        <authorList>
            <person name="Perner J."/>
            <person name="Ribeiro J.M.C."/>
        </authorList>
    </citation>
    <scope>NUCLEOTIDE SEQUENCE</scope>
    <source>
        <strain evidence="2">Semi-engorged</strain>
        <tissue evidence="2">Salivary glands</tissue>
    </source>
</reference>
<feature type="transmembrane region" description="Helical" evidence="1">
    <location>
        <begin position="6"/>
        <end position="26"/>
    </location>
</feature>
<dbReference type="AlphaFoldDB" id="A0A6B0U1S0"/>
<keyword evidence="1" id="KW-0472">Membrane</keyword>
<protein>
    <submittedName>
        <fullName evidence="2">Putative secreted protein</fullName>
    </submittedName>
</protein>
<organism evidence="2">
    <name type="scientific">Ixodes ricinus</name>
    <name type="common">Common tick</name>
    <name type="synonym">Acarus ricinus</name>
    <dbReference type="NCBI Taxonomy" id="34613"/>
    <lineage>
        <taxon>Eukaryota</taxon>
        <taxon>Metazoa</taxon>
        <taxon>Ecdysozoa</taxon>
        <taxon>Arthropoda</taxon>
        <taxon>Chelicerata</taxon>
        <taxon>Arachnida</taxon>
        <taxon>Acari</taxon>
        <taxon>Parasitiformes</taxon>
        <taxon>Ixodida</taxon>
        <taxon>Ixodoidea</taxon>
        <taxon>Ixodidae</taxon>
        <taxon>Ixodinae</taxon>
        <taxon>Ixodes</taxon>
    </lineage>
</organism>